<feature type="transmembrane region" description="Helical" evidence="2">
    <location>
        <begin position="73"/>
        <end position="93"/>
    </location>
</feature>
<keyword evidence="4" id="KW-1185">Reference proteome</keyword>
<protein>
    <submittedName>
        <fullName evidence="3">Uncharacterized protein</fullName>
    </submittedName>
</protein>
<proteinExistence type="predicted"/>
<keyword evidence="2" id="KW-0472">Membrane</keyword>
<sequence>MINPKTVPFTLEELAKLTNWEITPSDVMPNIELNVPKSPGTSVKAPAVFPKAAIPELAATPVKDLKTPSKNKYLIPILLLGGLLIGAGVWLYLEKRAKPKDDKKLPSDDNDYDDPYLEVL</sequence>
<name>A0A4R4DVM9_9BACT</name>
<dbReference type="RefSeq" id="WP_131854422.1">
    <property type="nucleotide sequence ID" value="NZ_SKFH01000062.1"/>
</dbReference>
<feature type="region of interest" description="Disordered" evidence="1">
    <location>
        <begin position="99"/>
        <end position="120"/>
    </location>
</feature>
<keyword evidence="2" id="KW-0812">Transmembrane</keyword>
<organism evidence="3 4">
    <name type="scientific">Flaviaesturariibacter aridisoli</name>
    <dbReference type="NCBI Taxonomy" id="2545761"/>
    <lineage>
        <taxon>Bacteria</taxon>
        <taxon>Pseudomonadati</taxon>
        <taxon>Bacteroidota</taxon>
        <taxon>Chitinophagia</taxon>
        <taxon>Chitinophagales</taxon>
        <taxon>Chitinophagaceae</taxon>
        <taxon>Flaviaestuariibacter</taxon>
    </lineage>
</organism>
<feature type="compositionally biased region" description="Acidic residues" evidence="1">
    <location>
        <begin position="108"/>
        <end position="120"/>
    </location>
</feature>
<evidence type="ECO:0000256" key="1">
    <source>
        <dbReference type="SAM" id="MobiDB-lite"/>
    </source>
</evidence>
<reference evidence="3 4" key="1">
    <citation type="submission" date="2019-03" db="EMBL/GenBank/DDBJ databases">
        <authorList>
            <person name="Kim M.K.M."/>
        </authorList>
    </citation>
    <scope>NUCLEOTIDE SEQUENCE [LARGE SCALE GENOMIC DNA]</scope>
    <source>
        <strain evidence="3 4">17J68-15</strain>
    </source>
</reference>
<comment type="caution">
    <text evidence="3">The sequence shown here is derived from an EMBL/GenBank/DDBJ whole genome shotgun (WGS) entry which is preliminary data.</text>
</comment>
<evidence type="ECO:0000256" key="2">
    <source>
        <dbReference type="SAM" id="Phobius"/>
    </source>
</evidence>
<dbReference type="EMBL" id="SKFH01000062">
    <property type="protein sequence ID" value="TCZ64582.1"/>
    <property type="molecule type" value="Genomic_DNA"/>
</dbReference>
<evidence type="ECO:0000313" key="3">
    <source>
        <dbReference type="EMBL" id="TCZ64582.1"/>
    </source>
</evidence>
<dbReference type="AlphaFoldDB" id="A0A4R4DVM9"/>
<evidence type="ECO:0000313" key="4">
    <source>
        <dbReference type="Proteomes" id="UP000295164"/>
    </source>
</evidence>
<gene>
    <name evidence="3" type="ORF">E0486_18165</name>
</gene>
<keyword evidence="2" id="KW-1133">Transmembrane helix</keyword>
<dbReference type="Proteomes" id="UP000295164">
    <property type="component" value="Unassembled WGS sequence"/>
</dbReference>
<accession>A0A4R4DVM9</accession>